<sequence>MGPKAKISLRPRRRLRRKEGGGCYSRKGSLIGSRLLRDAMTCHCLSARQARTRGRLLVGMVSVLGRQTRSGFGWQPFRFSVCRRPGGELTSACQAMLLAFDGLCSNSAGGTRAGHNRRKLGYCVDASLSRRALFAEME</sequence>
<name>A0AAN6ZGV4_9PEZI</name>
<proteinExistence type="predicted"/>
<accession>A0AAN6ZGV4</accession>
<keyword evidence="2" id="KW-1185">Reference proteome</keyword>
<dbReference type="Proteomes" id="UP001304895">
    <property type="component" value="Unassembled WGS sequence"/>
</dbReference>
<evidence type="ECO:0000313" key="1">
    <source>
        <dbReference type="EMBL" id="KAK4137064.1"/>
    </source>
</evidence>
<gene>
    <name evidence="1" type="ORF">BT67DRAFT_201231</name>
</gene>
<comment type="caution">
    <text evidence="1">The sequence shown here is derived from an EMBL/GenBank/DDBJ whole genome shotgun (WGS) entry which is preliminary data.</text>
</comment>
<reference evidence="1" key="2">
    <citation type="submission" date="2023-05" db="EMBL/GenBank/DDBJ databases">
        <authorList>
            <consortium name="Lawrence Berkeley National Laboratory"/>
            <person name="Steindorff A."/>
            <person name="Hensen N."/>
            <person name="Bonometti L."/>
            <person name="Westerberg I."/>
            <person name="Brannstrom I.O."/>
            <person name="Guillou S."/>
            <person name="Cros-Aarteil S."/>
            <person name="Calhoun S."/>
            <person name="Haridas S."/>
            <person name="Kuo A."/>
            <person name="Mondo S."/>
            <person name="Pangilinan J."/>
            <person name="Riley R."/>
            <person name="Labutti K."/>
            <person name="Andreopoulos B."/>
            <person name="Lipzen A."/>
            <person name="Chen C."/>
            <person name="Yanf M."/>
            <person name="Daum C."/>
            <person name="Ng V."/>
            <person name="Clum A."/>
            <person name="Ohm R."/>
            <person name="Martin F."/>
            <person name="Silar P."/>
            <person name="Natvig D."/>
            <person name="Lalanne C."/>
            <person name="Gautier V."/>
            <person name="Ament-Velasquez S.L."/>
            <person name="Kruys A."/>
            <person name="Hutchinson M.I."/>
            <person name="Powell A.J."/>
            <person name="Barry K."/>
            <person name="Miller A.N."/>
            <person name="Grigoriev I.V."/>
            <person name="Debuchy R."/>
            <person name="Gladieux P."/>
            <person name="Thoren M.H."/>
            <person name="Johannesson H."/>
        </authorList>
    </citation>
    <scope>NUCLEOTIDE SEQUENCE</scope>
    <source>
        <strain evidence="1">CBS 123565</strain>
    </source>
</reference>
<evidence type="ECO:0000313" key="2">
    <source>
        <dbReference type="Proteomes" id="UP001304895"/>
    </source>
</evidence>
<protein>
    <submittedName>
        <fullName evidence="1">Uncharacterized protein</fullName>
    </submittedName>
</protein>
<reference evidence="1" key="1">
    <citation type="journal article" date="2023" name="Mol. Phylogenet. Evol.">
        <title>Genome-scale phylogeny and comparative genomics of the fungal order Sordariales.</title>
        <authorList>
            <person name="Hensen N."/>
            <person name="Bonometti L."/>
            <person name="Westerberg I."/>
            <person name="Brannstrom I.O."/>
            <person name="Guillou S."/>
            <person name="Cros-Aarteil S."/>
            <person name="Calhoun S."/>
            <person name="Haridas S."/>
            <person name="Kuo A."/>
            <person name="Mondo S."/>
            <person name="Pangilinan J."/>
            <person name="Riley R."/>
            <person name="LaButti K."/>
            <person name="Andreopoulos B."/>
            <person name="Lipzen A."/>
            <person name="Chen C."/>
            <person name="Yan M."/>
            <person name="Daum C."/>
            <person name="Ng V."/>
            <person name="Clum A."/>
            <person name="Steindorff A."/>
            <person name="Ohm R.A."/>
            <person name="Martin F."/>
            <person name="Silar P."/>
            <person name="Natvig D.O."/>
            <person name="Lalanne C."/>
            <person name="Gautier V."/>
            <person name="Ament-Velasquez S.L."/>
            <person name="Kruys A."/>
            <person name="Hutchinson M.I."/>
            <person name="Powell A.J."/>
            <person name="Barry K."/>
            <person name="Miller A.N."/>
            <person name="Grigoriev I.V."/>
            <person name="Debuchy R."/>
            <person name="Gladieux P."/>
            <person name="Hiltunen Thoren M."/>
            <person name="Johannesson H."/>
        </authorList>
    </citation>
    <scope>NUCLEOTIDE SEQUENCE</scope>
    <source>
        <strain evidence="1">CBS 123565</strain>
    </source>
</reference>
<dbReference type="EMBL" id="MU853403">
    <property type="protein sequence ID" value="KAK4137064.1"/>
    <property type="molecule type" value="Genomic_DNA"/>
</dbReference>
<organism evidence="1 2">
    <name type="scientific">Trichocladium antarcticum</name>
    <dbReference type="NCBI Taxonomy" id="1450529"/>
    <lineage>
        <taxon>Eukaryota</taxon>
        <taxon>Fungi</taxon>
        <taxon>Dikarya</taxon>
        <taxon>Ascomycota</taxon>
        <taxon>Pezizomycotina</taxon>
        <taxon>Sordariomycetes</taxon>
        <taxon>Sordariomycetidae</taxon>
        <taxon>Sordariales</taxon>
        <taxon>Chaetomiaceae</taxon>
        <taxon>Trichocladium</taxon>
    </lineage>
</organism>
<dbReference type="AlphaFoldDB" id="A0AAN6ZGV4"/>